<feature type="domain" description="EamA" evidence="7">
    <location>
        <begin position="185"/>
        <end position="321"/>
    </location>
</feature>
<dbReference type="AlphaFoldDB" id="A0A833RDA8"/>
<name>A0A833RDA8_9POAL</name>
<comment type="similarity">
    <text evidence="2">Belongs to the drug/metabolite transporter (DMT) superfamily. Plant drug/metabolite exporter (P-DME) (TC 2.A.7.4) family.</text>
</comment>
<evidence type="ECO:0000259" key="7">
    <source>
        <dbReference type="Pfam" id="PF00892"/>
    </source>
</evidence>
<protein>
    <recommendedName>
        <fullName evidence="7">EamA domain-containing protein</fullName>
    </recommendedName>
</protein>
<evidence type="ECO:0000256" key="2">
    <source>
        <dbReference type="ARBA" id="ARBA00007635"/>
    </source>
</evidence>
<dbReference type="GO" id="GO:0022857">
    <property type="term" value="F:transmembrane transporter activity"/>
    <property type="evidence" value="ECO:0007669"/>
    <property type="project" value="InterPro"/>
</dbReference>
<feature type="transmembrane region" description="Helical" evidence="6">
    <location>
        <begin position="12"/>
        <end position="32"/>
    </location>
</feature>
<feature type="transmembrane region" description="Helical" evidence="6">
    <location>
        <begin position="137"/>
        <end position="155"/>
    </location>
</feature>
<evidence type="ECO:0000256" key="6">
    <source>
        <dbReference type="SAM" id="Phobius"/>
    </source>
</evidence>
<feature type="transmembrane region" description="Helical" evidence="6">
    <location>
        <begin position="181"/>
        <end position="204"/>
    </location>
</feature>
<dbReference type="EMBL" id="SWLB01000004">
    <property type="protein sequence ID" value="KAF3339219.1"/>
    <property type="molecule type" value="Genomic_DNA"/>
</dbReference>
<evidence type="ECO:0000313" key="9">
    <source>
        <dbReference type="Proteomes" id="UP000623129"/>
    </source>
</evidence>
<keyword evidence="9" id="KW-1185">Reference proteome</keyword>
<feature type="transmembrane region" description="Helical" evidence="6">
    <location>
        <begin position="70"/>
        <end position="87"/>
    </location>
</feature>
<feature type="transmembrane region" description="Helical" evidence="6">
    <location>
        <begin position="278"/>
        <end position="296"/>
    </location>
</feature>
<evidence type="ECO:0000256" key="4">
    <source>
        <dbReference type="ARBA" id="ARBA00022989"/>
    </source>
</evidence>
<comment type="caution">
    <text evidence="8">The sequence shown here is derived from an EMBL/GenBank/DDBJ whole genome shotgun (WGS) entry which is preliminary data.</text>
</comment>
<feature type="transmembrane region" description="Helical" evidence="6">
    <location>
        <begin position="302"/>
        <end position="321"/>
    </location>
</feature>
<comment type="subcellular location">
    <subcellularLocation>
        <location evidence="1">Membrane</location>
        <topology evidence="1">Multi-pass membrane protein</topology>
    </subcellularLocation>
</comment>
<feature type="domain" description="EamA" evidence="7">
    <location>
        <begin position="11"/>
        <end position="153"/>
    </location>
</feature>
<dbReference type="OrthoDB" id="627331at2759"/>
<dbReference type="Proteomes" id="UP000623129">
    <property type="component" value="Unassembled WGS sequence"/>
</dbReference>
<dbReference type="PANTHER" id="PTHR31218">
    <property type="entry name" value="WAT1-RELATED PROTEIN"/>
    <property type="match status" value="1"/>
</dbReference>
<gene>
    <name evidence="8" type="ORF">FCM35_KLT16690</name>
</gene>
<sequence>MAFSVEDYKPCLAMVVTMCIFSVMDLLGKAAFNQGFSNLVFVVYRQSIASLAVLPPLFFTGGRGVTGMSLSLKGFCLIFIAAFFGGTGNKLLHYIGLELGNASLTSVMSNITPVTTFLMAASVGLEKVELRSLRTWAKIIGTIVCVGGTMILTFYKGPGVLNLSNVYQNFGTAMHSISYRWVLSVVCLLGSTSCWSLWLILQVVSICKCIDHLPQTVWLCFLSSLQSATIVFFLKPNLSAWKINTVTEFSACLFSGVFGTAVGYYLQSWCVSVRGPVYCAMFMPLNTVTTVILASITLHEELHIGSLIGTVVIFGGMYTVLWGKAEEVTKGEGEEPTLTVGVSEAFAMLGALAWQVNHSNKKVPLFFEGDRMGKFFCYPRVLDWCTTYSINCVGDGCLVIESLLNYYFKASTDYFECLLANVNNPVLTVGICFWSGVNLAYDYQL</sequence>
<keyword evidence="4 6" id="KW-1133">Transmembrane helix</keyword>
<evidence type="ECO:0000256" key="5">
    <source>
        <dbReference type="ARBA" id="ARBA00023136"/>
    </source>
</evidence>
<keyword evidence="3 6" id="KW-0812">Transmembrane</keyword>
<reference evidence="8" key="1">
    <citation type="submission" date="2020-01" db="EMBL/GenBank/DDBJ databases">
        <title>Genome sequence of Kobresia littledalei, the first chromosome-level genome in the family Cyperaceae.</title>
        <authorList>
            <person name="Qu G."/>
        </authorList>
    </citation>
    <scope>NUCLEOTIDE SEQUENCE</scope>
    <source>
        <strain evidence="8">C.B.Clarke</strain>
        <tissue evidence="8">Leaf</tissue>
    </source>
</reference>
<evidence type="ECO:0000313" key="8">
    <source>
        <dbReference type="EMBL" id="KAF3339219.1"/>
    </source>
</evidence>
<dbReference type="InterPro" id="IPR037185">
    <property type="entry name" value="EmrE-like"/>
</dbReference>
<dbReference type="InterPro" id="IPR030184">
    <property type="entry name" value="WAT1-related"/>
</dbReference>
<dbReference type="SUPFAM" id="SSF103481">
    <property type="entry name" value="Multidrug resistance efflux transporter EmrE"/>
    <property type="match status" value="2"/>
</dbReference>
<accession>A0A833RDA8</accession>
<dbReference type="Pfam" id="PF00892">
    <property type="entry name" value="EamA"/>
    <property type="match status" value="2"/>
</dbReference>
<feature type="transmembrane region" description="Helical" evidence="6">
    <location>
        <begin position="216"/>
        <end position="234"/>
    </location>
</feature>
<feature type="transmembrane region" description="Helical" evidence="6">
    <location>
        <begin position="246"/>
        <end position="266"/>
    </location>
</feature>
<evidence type="ECO:0000256" key="1">
    <source>
        <dbReference type="ARBA" id="ARBA00004141"/>
    </source>
</evidence>
<keyword evidence="5 6" id="KW-0472">Membrane</keyword>
<feature type="transmembrane region" description="Helical" evidence="6">
    <location>
        <begin position="38"/>
        <end position="58"/>
    </location>
</feature>
<proteinExistence type="inferred from homology"/>
<dbReference type="InterPro" id="IPR000620">
    <property type="entry name" value="EamA_dom"/>
</dbReference>
<evidence type="ECO:0000256" key="3">
    <source>
        <dbReference type="ARBA" id="ARBA00022692"/>
    </source>
</evidence>
<dbReference type="GO" id="GO:0016020">
    <property type="term" value="C:membrane"/>
    <property type="evidence" value="ECO:0007669"/>
    <property type="project" value="UniProtKB-SubCell"/>
</dbReference>
<organism evidence="8 9">
    <name type="scientific">Carex littledalei</name>
    <dbReference type="NCBI Taxonomy" id="544730"/>
    <lineage>
        <taxon>Eukaryota</taxon>
        <taxon>Viridiplantae</taxon>
        <taxon>Streptophyta</taxon>
        <taxon>Embryophyta</taxon>
        <taxon>Tracheophyta</taxon>
        <taxon>Spermatophyta</taxon>
        <taxon>Magnoliopsida</taxon>
        <taxon>Liliopsida</taxon>
        <taxon>Poales</taxon>
        <taxon>Cyperaceae</taxon>
        <taxon>Cyperoideae</taxon>
        <taxon>Cariceae</taxon>
        <taxon>Carex</taxon>
        <taxon>Carex subgen. Euthyceras</taxon>
    </lineage>
</organism>